<feature type="compositionally biased region" description="Gly residues" evidence="1">
    <location>
        <begin position="139"/>
        <end position="150"/>
    </location>
</feature>
<proteinExistence type="predicted"/>
<name>A0A426YCC3_ENSVE</name>
<sequence>MGRRRVRREAAMTAPRRRGDNENSKGGRGCAPRVGGVAVYCRGIKECAHVILTRPHRGPVAQPEAGPGRTANGQKATGGDSDGVITGVCMTPSLRQSPPVTGVLHQAAVQYSGGKVGAASAAGERGHGVPWLTEPHVGSRGGGNRGGGNPCFGRPV</sequence>
<feature type="region of interest" description="Disordered" evidence="1">
    <location>
        <begin position="1"/>
        <end position="29"/>
    </location>
</feature>
<evidence type="ECO:0000256" key="1">
    <source>
        <dbReference type="SAM" id="MobiDB-lite"/>
    </source>
</evidence>
<evidence type="ECO:0000313" key="3">
    <source>
        <dbReference type="Proteomes" id="UP000287651"/>
    </source>
</evidence>
<reference evidence="2 3" key="1">
    <citation type="journal article" date="2014" name="Agronomy (Basel)">
        <title>A Draft Genome Sequence for Ensete ventricosum, the Drought-Tolerant Tree Against Hunger.</title>
        <authorList>
            <person name="Harrison J."/>
            <person name="Moore K.A."/>
            <person name="Paszkiewicz K."/>
            <person name="Jones T."/>
            <person name="Grant M."/>
            <person name="Ambacheew D."/>
            <person name="Muzemil S."/>
            <person name="Studholme D.J."/>
        </authorList>
    </citation>
    <scope>NUCLEOTIDE SEQUENCE [LARGE SCALE GENOMIC DNA]</scope>
</reference>
<comment type="caution">
    <text evidence="2">The sequence shown here is derived from an EMBL/GenBank/DDBJ whole genome shotgun (WGS) entry which is preliminary data.</text>
</comment>
<protein>
    <submittedName>
        <fullName evidence="2">Uncharacterized protein</fullName>
    </submittedName>
</protein>
<organism evidence="2 3">
    <name type="scientific">Ensete ventricosum</name>
    <name type="common">Abyssinian banana</name>
    <name type="synonym">Musa ensete</name>
    <dbReference type="NCBI Taxonomy" id="4639"/>
    <lineage>
        <taxon>Eukaryota</taxon>
        <taxon>Viridiplantae</taxon>
        <taxon>Streptophyta</taxon>
        <taxon>Embryophyta</taxon>
        <taxon>Tracheophyta</taxon>
        <taxon>Spermatophyta</taxon>
        <taxon>Magnoliopsida</taxon>
        <taxon>Liliopsida</taxon>
        <taxon>Zingiberales</taxon>
        <taxon>Musaceae</taxon>
        <taxon>Ensete</taxon>
    </lineage>
</organism>
<gene>
    <name evidence="2" type="ORF">B296_00052474</name>
</gene>
<dbReference type="AlphaFoldDB" id="A0A426YCC3"/>
<evidence type="ECO:0000313" key="2">
    <source>
        <dbReference type="EMBL" id="RRT49357.1"/>
    </source>
</evidence>
<feature type="region of interest" description="Disordered" evidence="1">
    <location>
        <begin position="56"/>
        <end position="84"/>
    </location>
</feature>
<feature type="region of interest" description="Disordered" evidence="1">
    <location>
        <begin position="121"/>
        <end position="156"/>
    </location>
</feature>
<accession>A0A426YCC3</accession>
<dbReference type="Proteomes" id="UP000287651">
    <property type="component" value="Unassembled WGS sequence"/>
</dbReference>
<dbReference type="EMBL" id="AMZH03013389">
    <property type="protein sequence ID" value="RRT49357.1"/>
    <property type="molecule type" value="Genomic_DNA"/>
</dbReference>